<evidence type="ECO:0000313" key="2">
    <source>
        <dbReference type="Proteomes" id="UP000550787"/>
    </source>
</evidence>
<dbReference type="RefSeq" id="WP_183116355.1">
    <property type="nucleotide sequence ID" value="NZ_JABEQG010000041.1"/>
</dbReference>
<dbReference type="AlphaFoldDB" id="A0A7W4I7J3"/>
<comment type="caution">
    <text evidence="1">The sequence shown here is derived from an EMBL/GenBank/DDBJ whole genome shotgun (WGS) entry which is preliminary data.</text>
</comment>
<accession>A0A7W4I7J3</accession>
<proteinExistence type="predicted"/>
<dbReference type="Proteomes" id="UP000550787">
    <property type="component" value="Unassembled WGS sequence"/>
</dbReference>
<sequence>MSTILPIPFSPLGFIYQAALDALRLAADTAESALASQLAAKRAELAAYNAGTVFIGERDADGYRIWEQDQVLEIAIERLAEALLEVRRTFVISAYHHWEVSVVSWARHADPTAKDPGHHDQLVAKAADLGYPADPELCKVRRLANLFKHDSSTARAALEQAVPDHYKAAFANDATRPFWASGARVAPETLNWVFDVVRYSGPFAHGGSRRRATATLSPSGGA</sequence>
<protein>
    <submittedName>
        <fullName evidence="1">Uncharacterized protein</fullName>
    </submittedName>
</protein>
<organism evidence="1 2">
    <name type="scientific">Gluconacetobacter diazotrophicus</name>
    <name type="common">Acetobacter diazotrophicus</name>
    <dbReference type="NCBI Taxonomy" id="33996"/>
    <lineage>
        <taxon>Bacteria</taxon>
        <taxon>Pseudomonadati</taxon>
        <taxon>Pseudomonadota</taxon>
        <taxon>Alphaproteobacteria</taxon>
        <taxon>Acetobacterales</taxon>
        <taxon>Acetobacteraceae</taxon>
        <taxon>Gluconacetobacter</taxon>
    </lineage>
</organism>
<gene>
    <name evidence="1" type="ORF">HLH33_15705</name>
</gene>
<dbReference type="EMBL" id="JABEQG010000041">
    <property type="protein sequence ID" value="MBB2157734.1"/>
    <property type="molecule type" value="Genomic_DNA"/>
</dbReference>
<name>A0A7W4I7J3_GLUDI</name>
<reference evidence="1 2" key="1">
    <citation type="submission" date="2020-04" db="EMBL/GenBank/DDBJ databases">
        <title>Description of novel Gluconacetobacter.</title>
        <authorList>
            <person name="Sombolestani A."/>
        </authorList>
    </citation>
    <scope>NUCLEOTIDE SEQUENCE [LARGE SCALE GENOMIC DNA]</scope>
    <source>
        <strain evidence="1 2">LMG 7603</strain>
    </source>
</reference>
<evidence type="ECO:0000313" key="1">
    <source>
        <dbReference type="EMBL" id="MBB2157734.1"/>
    </source>
</evidence>